<dbReference type="Gene3D" id="3.40.50.720">
    <property type="entry name" value="NAD(P)-binding Rossmann-like Domain"/>
    <property type="match status" value="1"/>
</dbReference>
<dbReference type="InterPro" id="IPR050608">
    <property type="entry name" value="NmrA-type/Isoflavone_red_sf"/>
</dbReference>
<dbReference type="PANTHER" id="PTHR43349:SF93">
    <property type="entry name" value="ISOFLAVONE REDUCTASE HOMOLOG P3-RELATED"/>
    <property type="match status" value="1"/>
</dbReference>
<dbReference type="Proteomes" id="UP000799436">
    <property type="component" value="Unassembled WGS sequence"/>
</dbReference>
<evidence type="ECO:0000259" key="3">
    <source>
        <dbReference type="Pfam" id="PF05368"/>
    </source>
</evidence>
<dbReference type="InterPro" id="IPR045312">
    <property type="entry name" value="PCBER-like"/>
</dbReference>
<evidence type="ECO:0000256" key="2">
    <source>
        <dbReference type="ARBA" id="ARBA00023002"/>
    </source>
</evidence>
<dbReference type="Pfam" id="PF05368">
    <property type="entry name" value="NmrA"/>
    <property type="match status" value="1"/>
</dbReference>
<dbReference type="OrthoDB" id="419598at2759"/>
<dbReference type="InterPro" id="IPR008030">
    <property type="entry name" value="NmrA-like"/>
</dbReference>
<dbReference type="AlphaFoldDB" id="A0A6G1LME1"/>
<dbReference type="PANTHER" id="PTHR43349">
    <property type="entry name" value="PINORESINOL REDUCTASE-RELATED"/>
    <property type="match status" value="1"/>
</dbReference>
<dbReference type="Gene3D" id="3.90.25.10">
    <property type="entry name" value="UDP-galactose 4-epimerase, domain 1"/>
    <property type="match status" value="1"/>
</dbReference>
<dbReference type="CDD" id="cd05259">
    <property type="entry name" value="PCBER_SDR_a"/>
    <property type="match status" value="1"/>
</dbReference>
<protein>
    <submittedName>
        <fullName evidence="4">Isoflavone reductase family protein</fullName>
    </submittedName>
</protein>
<dbReference type="GO" id="GO:0016491">
    <property type="term" value="F:oxidoreductase activity"/>
    <property type="evidence" value="ECO:0007669"/>
    <property type="project" value="UniProtKB-KW"/>
</dbReference>
<evidence type="ECO:0000313" key="5">
    <source>
        <dbReference type="Proteomes" id="UP000799436"/>
    </source>
</evidence>
<gene>
    <name evidence="4" type="ORF">EJ03DRAFT_284974</name>
</gene>
<accession>A0A6G1LME1</accession>
<keyword evidence="2" id="KW-0560">Oxidoreductase</keyword>
<sequence>MAPKVGLIGATGETGKSILNGLLEAGTFNIVALTRPSSLAKPANQALKSQGIELRAIDLKGPHAEIVKSLEGIETLISAVGPNDQLDQIPLVDAAKEAGVKRFLPCAFVTVMVGGVGLHLLREMKEQVYNHIKLVGLPYTIVDVGWWYQIYLPRLPSGKLDYALIFPHTTMPGDGTVPSGTTDLRDIGRYVARIIADPRTLNKYVFVYNEPLTPEASWQLLESMSGETLERRYTTLAEYQEQLEDGKAICEREPENYAAQTQVVTAQYHISFGIRGDNTPEYARYLGYLDGKELYPDLKYVSLEEYIGELLEGKGKIVYGDKMEGMAAEERKRRLQAADRGA</sequence>
<dbReference type="SUPFAM" id="SSF51735">
    <property type="entry name" value="NAD(P)-binding Rossmann-fold domains"/>
    <property type="match status" value="1"/>
</dbReference>
<evidence type="ECO:0000256" key="1">
    <source>
        <dbReference type="ARBA" id="ARBA00022857"/>
    </source>
</evidence>
<reference evidence="4" key="1">
    <citation type="journal article" date="2020" name="Stud. Mycol.">
        <title>101 Dothideomycetes genomes: a test case for predicting lifestyles and emergence of pathogens.</title>
        <authorList>
            <person name="Haridas S."/>
            <person name="Albert R."/>
            <person name="Binder M."/>
            <person name="Bloem J."/>
            <person name="Labutti K."/>
            <person name="Salamov A."/>
            <person name="Andreopoulos B."/>
            <person name="Baker S."/>
            <person name="Barry K."/>
            <person name="Bills G."/>
            <person name="Bluhm B."/>
            <person name="Cannon C."/>
            <person name="Castanera R."/>
            <person name="Culley D."/>
            <person name="Daum C."/>
            <person name="Ezra D."/>
            <person name="Gonzalez J."/>
            <person name="Henrissat B."/>
            <person name="Kuo A."/>
            <person name="Liang C."/>
            <person name="Lipzen A."/>
            <person name="Lutzoni F."/>
            <person name="Magnuson J."/>
            <person name="Mondo S."/>
            <person name="Nolan M."/>
            <person name="Ohm R."/>
            <person name="Pangilinan J."/>
            <person name="Park H.-J."/>
            <person name="Ramirez L."/>
            <person name="Alfaro M."/>
            <person name="Sun H."/>
            <person name="Tritt A."/>
            <person name="Yoshinaga Y."/>
            <person name="Zwiers L.-H."/>
            <person name="Turgeon B."/>
            <person name="Goodwin S."/>
            <person name="Spatafora J."/>
            <person name="Crous P."/>
            <person name="Grigoriev I."/>
        </authorList>
    </citation>
    <scope>NUCLEOTIDE SEQUENCE</scope>
    <source>
        <strain evidence="4">CBS 116005</strain>
    </source>
</reference>
<organism evidence="4 5">
    <name type="scientific">Teratosphaeria nubilosa</name>
    <dbReference type="NCBI Taxonomy" id="161662"/>
    <lineage>
        <taxon>Eukaryota</taxon>
        <taxon>Fungi</taxon>
        <taxon>Dikarya</taxon>
        <taxon>Ascomycota</taxon>
        <taxon>Pezizomycotina</taxon>
        <taxon>Dothideomycetes</taxon>
        <taxon>Dothideomycetidae</taxon>
        <taxon>Mycosphaerellales</taxon>
        <taxon>Teratosphaeriaceae</taxon>
        <taxon>Teratosphaeria</taxon>
    </lineage>
</organism>
<evidence type="ECO:0000313" key="4">
    <source>
        <dbReference type="EMBL" id="KAF2773790.1"/>
    </source>
</evidence>
<feature type="domain" description="NmrA-like" evidence="3">
    <location>
        <begin position="4"/>
        <end position="307"/>
    </location>
</feature>
<name>A0A6G1LME1_9PEZI</name>
<proteinExistence type="predicted"/>
<keyword evidence="1" id="KW-0521">NADP</keyword>
<keyword evidence="5" id="KW-1185">Reference proteome</keyword>
<dbReference type="EMBL" id="ML995809">
    <property type="protein sequence ID" value="KAF2773790.1"/>
    <property type="molecule type" value="Genomic_DNA"/>
</dbReference>
<dbReference type="InterPro" id="IPR036291">
    <property type="entry name" value="NAD(P)-bd_dom_sf"/>
</dbReference>